<dbReference type="SUPFAM" id="SSF55681">
    <property type="entry name" value="Class II aaRS and biotin synthetases"/>
    <property type="match status" value="1"/>
</dbReference>
<evidence type="ECO:0000256" key="7">
    <source>
        <dbReference type="ARBA" id="ARBA00022840"/>
    </source>
</evidence>
<keyword evidence="4" id="KW-0963">Cytoplasm</keyword>
<proteinExistence type="inferred from homology"/>
<dbReference type="STRING" id="29170.A0A368GVW1"/>
<organism evidence="15 16">
    <name type="scientific">Ancylostoma caninum</name>
    <name type="common">Dog hookworm</name>
    <dbReference type="NCBI Taxonomy" id="29170"/>
    <lineage>
        <taxon>Eukaryota</taxon>
        <taxon>Metazoa</taxon>
        <taxon>Ecdysozoa</taxon>
        <taxon>Nematoda</taxon>
        <taxon>Chromadorea</taxon>
        <taxon>Rhabditida</taxon>
        <taxon>Rhabditina</taxon>
        <taxon>Rhabditomorpha</taxon>
        <taxon>Strongyloidea</taxon>
        <taxon>Ancylostomatidae</taxon>
        <taxon>Ancylostomatinae</taxon>
        <taxon>Ancylostoma</taxon>
    </lineage>
</organism>
<feature type="domain" description="Aminoacyl-transfer RNA synthetases class-II family profile" evidence="14">
    <location>
        <begin position="243"/>
        <end position="592"/>
    </location>
</feature>
<evidence type="ECO:0000256" key="12">
    <source>
        <dbReference type="ARBA" id="ARBA00047844"/>
    </source>
</evidence>
<dbReference type="InterPro" id="IPR002312">
    <property type="entry name" value="Asp/Asn-tRNA-synth_IIb"/>
</dbReference>
<keyword evidence="9" id="KW-0030">Aminoacyl-tRNA synthetase</keyword>
<dbReference type="SUPFAM" id="SSF50249">
    <property type="entry name" value="Nucleic acid-binding proteins"/>
    <property type="match status" value="1"/>
</dbReference>
<dbReference type="GO" id="GO:0005737">
    <property type="term" value="C:cytoplasm"/>
    <property type="evidence" value="ECO:0007669"/>
    <property type="project" value="UniProtKB-SubCell"/>
</dbReference>
<dbReference type="GO" id="GO:0004816">
    <property type="term" value="F:asparagine-tRNA ligase activity"/>
    <property type="evidence" value="ECO:0007669"/>
    <property type="project" value="UniProtKB-EC"/>
</dbReference>
<keyword evidence="5 15" id="KW-0436">Ligase</keyword>
<evidence type="ECO:0000256" key="11">
    <source>
        <dbReference type="ARBA" id="ARBA00039867"/>
    </source>
</evidence>
<dbReference type="Pfam" id="PF01336">
    <property type="entry name" value="tRNA_anti-codon"/>
    <property type="match status" value="1"/>
</dbReference>
<comment type="subcellular location">
    <subcellularLocation>
        <location evidence="1">Cytoplasm</location>
    </subcellularLocation>
</comment>
<dbReference type="EC" id="6.1.1.22" evidence="3"/>
<dbReference type="Pfam" id="PF00152">
    <property type="entry name" value="tRNA-synt_2"/>
    <property type="match status" value="1"/>
</dbReference>
<dbReference type="InterPro" id="IPR004365">
    <property type="entry name" value="NA-bd_OB_tRNA"/>
</dbReference>
<dbReference type="FunFam" id="2.40.50.140:FF:000151">
    <property type="entry name" value="Asparagine--tRNA ligase, cytoplasmic"/>
    <property type="match status" value="1"/>
</dbReference>
<reference evidence="15 16" key="1">
    <citation type="submission" date="2014-10" db="EMBL/GenBank/DDBJ databases">
        <title>Draft genome of the hookworm Ancylostoma caninum.</title>
        <authorList>
            <person name="Mitreva M."/>
        </authorList>
    </citation>
    <scope>NUCLEOTIDE SEQUENCE [LARGE SCALE GENOMIC DNA]</scope>
    <source>
        <strain evidence="15 16">Baltimore</strain>
    </source>
</reference>
<dbReference type="InterPro" id="IPR045864">
    <property type="entry name" value="aa-tRNA-synth_II/BPL/LPL"/>
</dbReference>
<comment type="caution">
    <text evidence="15">The sequence shown here is derived from an EMBL/GenBank/DDBJ whole genome shotgun (WGS) entry which is preliminary data.</text>
</comment>
<evidence type="ECO:0000313" key="16">
    <source>
        <dbReference type="Proteomes" id="UP000252519"/>
    </source>
</evidence>
<dbReference type="Gene3D" id="2.40.50.140">
    <property type="entry name" value="Nucleic acid-binding proteins"/>
    <property type="match status" value="1"/>
</dbReference>
<evidence type="ECO:0000256" key="10">
    <source>
        <dbReference type="ARBA" id="ARBA00029886"/>
    </source>
</evidence>
<evidence type="ECO:0000256" key="2">
    <source>
        <dbReference type="ARBA" id="ARBA00008226"/>
    </source>
</evidence>
<dbReference type="GO" id="GO:0005524">
    <property type="term" value="F:ATP binding"/>
    <property type="evidence" value="ECO:0007669"/>
    <property type="project" value="UniProtKB-KW"/>
</dbReference>
<dbReference type="PRINTS" id="PR01042">
    <property type="entry name" value="TRNASYNTHASP"/>
</dbReference>
<feature type="coiled-coil region" evidence="13">
    <location>
        <begin position="57"/>
        <end position="84"/>
    </location>
</feature>
<dbReference type="OrthoDB" id="1931232at2759"/>
<dbReference type="Gene3D" id="3.30.930.10">
    <property type="entry name" value="Bira Bifunctional Protein, Domain 2"/>
    <property type="match status" value="2"/>
</dbReference>
<evidence type="ECO:0000256" key="9">
    <source>
        <dbReference type="ARBA" id="ARBA00023146"/>
    </source>
</evidence>
<evidence type="ECO:0000256" key="8">
    <source>
        <dbReference type="ARBA" id="ARBA00022917"/>
    </source>
</evidence>
<evidence type="ECO:0000259" key="14">
    <source>
        <dbReference type="PROSITE" id="PS50862"/>
    </source>
</evidence>
<dbReference type="InterPro" id="IPR048952">
    <property type="entry name" value="AsnRS_N"/>
</dbReference>
<keyword evidence="13" id="KW-0175">Coiled coil</keyword>
<dbReference type="GO" id="GO:0006421">
    <property type="term" value="P:asparaginyl-tRNA aminoacylation"/>
    <property type="evidence" value="ECO:0007669"/>
    <property type="project" value="TreeGrafter"/>
</dbReference>
<dbReference type="AlphaFoldDB" id="A0A368GVW1"/>
<dbReference type="Pfam" id="PF20917">
    <property type="entry name" value="AsnRS_N"/>
    <property type="match status" value="1"/>
</dbReference>
<dbReference type="InterPro" id="IPR012340">
    <property type="entry name" value="NA-bd_OB-fold"/>
</dbReference>
<keyword evidence="7" id="KW-0067">ATP-binding</keyword>
<comment type="similarity">
    <text evidence="2">Belongs to the class-II aminoacyl-tRNA synthetase family.</text>
</comment>
<evidence type="ECO:0000256" key="6">
    <source>
        <dbReference type="ARBA" id="ARBA00022741"/>
    </source>
</evidence>
<keyword evidence="6" id="KW-0547">Nucleotide-binding</keyword>
<evidence type="ECO:0000256" key="5">
    <source>
        <dbReference type="ARBA" id="ARBA00022598"/>
    </source>
</evidence>
<dbReference type="CDD" id="cd04323">
    <property type="entry name" value="AsnRS_cyto_like_N"/>
    <property type="match status" value="1"/>
</dbReference>
<dbReference type="Gene3D" id="3.30.1910.20">
    <property type="entry name" value="asparaginyl-tRNA synthetase, N-terminal domain"/>
    <property type="match status" value="1"/>
</dbReference>
<dbReference type="InterPro" id="IPR006195">
    <property type="entry name" value="aa-tRNA-synth_II"/>
</dbReference>
<dbReference type="InterPro" id="IPR004364">
    <property type="entry name" value="Aa-tRNA-synt_II"/>
</dbReference>
<evidence type="ECO:0000313" key="15">
    <source>
        <dbReference type="EMBL" id="RCN48454.1"/>
    </source>
</evidence>
<sequence>MTKFYICPESGSDENDGTEEKPLGTLFQAMVLSKNTGEFLVRTVKEDGTRTWEPAAKAAIKKNLKKYEAELKKAEKAAGRAKEQEAASQTALEEAKKITFKLDESLPPATLVKIRDCVKYRGQRIRVKAWVHRLRRQGKSLMFWVLRDGSGYLQCVLNDVLCQSYDAVTLNTESSVEVYGTIQKVPEGKQAPDGHELIVDYWRLIGSAPPGGIDNVLNEEAGVEVMLDNRHLVIRGENASRILRIRAAATRAMREHFYHAGYTEICPPTLVQTQVEGGSTLFALDYFGEQSYLTQSSQLYLETCIASLGDVYCIAQSYRAEKSRTRRHLAEYAHVEAECAFITFEELMDRIEDIVCDTVDRLMADPTVKALIEFVNPEFKPPQRPFRRMTYTEAIQWLIEHDVRNEHGEKFVHGEDIAEAAERKMTDTIGVEFKPPQRPFRRMTYTEAIQWLIEHDVRNEHGEKFVHGEDIAEAAERKMTDTIGVPILLNKFPAGIKSFYMARCQDDNELTESVDLLMPGVGEIVGGSMRLWREEELHKAFIGAGIDPKNYFWYMDQRKYGAVPHGGYGLGLERFICWLTNTHHIRDVCLYPRFIGRCAP</sequence>
<dbReference type="Proteomes" id="UP000252519">
    <property type="component" value="Unassembled WGS sequence"/>
</dbReference>
<protein>
    <recommendedName>
        <fullName evidence="11">Asparagine--tRNA ligase, cytoplasmic</fullName>
        <ecNumber evidence="3">6.1.1.22</ecNumber>
    </recommendedName>
    <alternativeName>
        <fullName evidence="10">Asparaginyl-tRNA synthetase</fullName>
    </alternativeName>
</protein>
<evidence type="ECO:0000256" key="4">
    <source>
        <dbReference type="ARBA" id="ARBA00022490"/>
    </source>
</evidence>
<dbReference type="PANTHER" id="PTHR22594">
    <property type="entry name" value="ASPARTYL/LYSYL-TRNA SYNTHETASE"/>
    <property type="match status" value="1"/>
</dbReference>
<keyword evidence="16" id="KW-1185">Reference proteome</keyword>
<dbReference type="EMBL" id="JOJR01000046">
    <property type="protein sequence ID" value="RCN48454.1"/>
    <property type="molecule type" value="Genomic_DNA"/>
</dbReference>
<evidence type="ECO:0000256" key="3">
    <source>
        <dbReference type="ARBA" id="ARBA00012816"/>
    </source>
</evidence>
<dbReference type="CDD" id="cd00776">
    <property type="entry name" value="AsxRS_core"/>
    <property type="match status" value="1"/>
</dbReference>
<gene>
    <name evidence="15" type="ORF">ANCCAN_05449</name>
</gene>
<name>A0A368GVW1_ANCCA</name>
<evidence type="ECO:0000256" key="1">
    <source>
        <dbReference type="ARBA" id="ARBA00004496"/>
    </source>
</evidence>
<dbReference type="GO" id="GO:0003676">
    <property type="term" value="F:nucleic acid binding"/>
    <property type="evidence" value="ECO:0007669"/>
    <property type="project" value="InterPro"/>
</dbReference>
<keyword evidence="8" id="KW-0648">Protein biosynthesis</keyword>
<dbReference type="PANTHER" id="PTHR22594:SF16">
    <property type="entry name" value="ASPARAGINE--TRNA LIGASE, CYTOPLASMIC"/>
    <property type="match status" value="1"/>
</dbReference>
<comment type="catalytic activity">
    <reaction evidence="12">
        <text>tRNA(Asn) + L-asparagine + ATP = L-asparaginyl-tRNA(Asn) + AMP + diphosphate + H(+)</text>
        <dbReference type="Rhea" id="RHEA:11180"/>
        <dbReference type="Rhea" id="RHEA-COMP:9659"/>
        <dbReference type="Rhea" id="RHEA-COMP:9674"/>
        <dbReference type="ChEBI" id="CHEBI:15378"/>
        <dbReference type="ChEBI" id="CHEBI:30616"/>
        <dbReference type="ChEBI" id="CHEBI:33019"/>
        <dbReference type="ChEBI" id="CHEBI:58048"/>
        <dbReference type="ChEBI" id="CHEBI:78442"/>
        <dbReference type="ChEBI" id="CHEBI:78515"/>
        <dbReference type="ChEBI" id="CHEBI:456215"/>
        <dbReference type="EC" id="6.1.1.22"/>
    </reaction>
</comment>
<evidence type="ECO:0000256" key="13">
    <source>
        <dbReference type="SAM" id="Coils"/>
    </source>
</evidence>
<dbReference type="PROSITE" id="PS50862">
    <property type="entry name" value="AA_TRNA_LIGASE_II"/>
    <property type="match status" value="1"/>
</dbReference>
<accession>A0A368GVW1</accession>